<dbReference type="OrthoDB" id="5827268at2"/>
<evidence type="ECO:0000313" key="3">
    <source>
        <dbReference type="EMBL" id="ACE04482.1"/>
    </source>
</evidence>
<name>B3EK55_CHLPB</name>
<dbReference type="SUPFAM" id="SSF53300">
    <property type="entry name" value="vWA-like"/>
    <property type="match status" value="1"/>
</dbReference>
<sequence>MNRRILMLFLITAIFSGSSLQAGVTKDYGEKGGRDQAETDIRKAMDAYARQYANLRPIEERFPDDYQLVQLCLLLDTSNSMDGLILQAKSQLWKIVNELSGVHKDGKDIRLEVALYEYGNDNLSLSSGYIRQVTPFTENLDLLSEALFSLETNGGSEYCGHVIGSSLNRLQWNRSDEGLKMIFIAGNEPFDQGSVNFRVSCGWAAERDIFVNTIYCGDYQTGVNTLWKTGATIGKGNYFAIDSDRLTRVIETPYDDDLIMLNSRMNRTYVPYGKRGKESLARQSEQDANASGLSQSIYAGRAATKGSKLYKASDWDLVDALEDTLVTVDELEKEYLPEELKKMTTQELSSYVQKKKKERKAVKQQINDISRKRDHYIRNKEMEGDEASLGSSIVKSLRDQAETKNFSFK</sequence>
<organism evidence="3">
    <name type="scientific">Chlorobium phaeobacteroides (strain BS1)</name>
    <dbReference type="NCBI Taxonomy" id="331678"/>
    <lineage>
        <taxon>Bacteria</taxon>
        <taxon>Pseudomonadati</taxon>
        <taxon>Chlorobiota</taxon>
        <taxon>Chlorobiia</taxon>
        <taxon>Chlorobiales</taxon>
        <taxon>Chlorobiaceae</taxon>
        <taxon>Chlorobium/Pelodictyon group</taxon>
        <taxon>Chlorobium</taxon>
    </lineage>
</organism>
<evidence type="ECO:0008006" key="4">
    <source>
        <dbReference type="Google" id="ProtNLM"/>
    </source>
</evidence>
<dbReference type="EMBL" id="CP001101">
    <property type="protein sequence ID" value="ACE04482.1"/>
    <property type="molecule type" value="Genomic_DNA"/>
</dbReference>
<proteinExistence type="predicted"/>
<dbReference type="Gene3D" id="3.40.50.410">
    <property type="entry name" value="von Willebrand factor, type A domain"/>
    <property type="match status" value="1"/>
</dbReference>
<dbReference type="InterPro" id="IPR036465">
    <property type="entry name" value="vWFA_dom_sf"/>
</dbReference>
<feature type="signal peptide" evidence="2">
    <location>
        <begin position="1"/>
        <end position="22"/>
    </location>
</feature>
<feature type="region of interest" description="Disordered" evidence="1">
    <location>
        <begin position="362"/>
        <end position="394"/>
    </location>
</feature>
<accession>B3EK55</accession>
<feature type="chain" id="PRO_5002786167" description="VWFA domain-containing protein" evidence="2">
    <location>
        <begin position="23"/>
        <end position="409"/>
    </location>
</feature>
<evidence type="ECO:0000256" key="1">
    <source>
        <dbReference type="SAM" id="MobiDB-lite"/>
    </source>
</evidence>
<dbReference type="KEGG" id="cpb:Cphamn1_1559"/>
<gene>
    <name evidence="3" type="ordered locus">Cphamn1_1559</name>
</gene>
<dbReference type="HOGENOM" id="CLU_040423_0_0_10"/>
<reference evidence="3" key="1">
    <citation type="submission" date="2008-06" db="EMBL/GenBank/DDBJ databases">
        <title>Complete sequence of Chlorobium phaeobacteroides BS1.</title>
        <authorList>
            <consortium name="US DOE Joint Genome Institute"/>
            <person name="Lucas S."/>
            <person name="Copeland A."/>
            <person name="Lapidus A."/>
            <person name="Glavina del Rio T."/>
            <person name="Dalin E."/>
            <person name="Tice H."/>
            <person name="Bruce D."/>
            <person name="Goodwin L."/>
            <person name="Pitluck S."/>
            <person name="Schmutz J."/>
            <person name="Larimer F."/>
            <person name="Land M."/>
            <person name="Hauser L."/>
            <person name="Kyrpides N."/>
            <person name="Ovchinnikova G."/>
            <person name="Li T."/>
            <person name="Liu Z."/>
            <person name="Zhao F."/>
            <person name="Overmann J."/>
            <person name="Bryant D.A."/>
            <person name="Richardson P."/>
        </authorList>
    </citation>
    <scope>NUCLEOTIDE SEQUENCE [LARGE SCALE GENOMIC DNA]</scope>
    <source>
        <strain evidence="3">BS1</strain>
    </source>
</reference>
<keyword evidence="2" id="KW-0732">Signal</keyword>
<evidence type="ECO:0000256" key="2">
    <source>
        <dbReference type="SAM" id="SignalP"/>
    </source>
</evidence>
<protein>
    <recommendedName>
        <fullName evidence="4">VWFA domain-containing protein</fullName>
    </recommendedName>
</protein>
<dbReference type="eggNOG" id="COG2304">
    <property type="taxonomic scope" value="Bacteria"/>
</dbReference>
<dbReference type="STRING" id="331678.Cphamn1_1559"/>
<dbReference type="AlphaFoldDB" id="B3EK55"/>